<dbReference type="EMBL" id="FONV01000002">
    <property type="protein sequence ID" value="SFE52904.1"/>
    <property type="molecule type" value="Genomic_DNA"/>
</dbReference>
<evidence type="ECO:0000313" key="1">
    <source>
        <dbReference type="EMBL" id="SFE52904.1"/>
    </source>
</evidence>
<accession>A0A1I2B9R8</accession>
<dbReference type="AlphaFoldDB" id="A0A1I2B9R8"/>
<reference evidence="1 2" key="1">
    <citation type="submission" date="2016-10" db="EMBL/GenBank/DDBJ databases">
        <authorList>
            <person name="de Groot N.N."/>
        </authorList>
    </citation>
    <scope>NUCLEOTIDE SEQUENCE [LARGE SCALE GENOMIC DNA]</scope>
    <source>
        <strain evidence="1 2">DSM 43019</strain>
    </source>
</reference>
<name>A0A1I2B9R8_9ACTN</name>
<evidence type="ECO:0000313" key="2">
    <source>
        <dbReference type="Proteomes" id="UP000199645"/>
    </source>
</evidence>
<sequence>MTFDCTCDPAVVFDPPNRTPVAVADCTAHLVRRAVQLWIRRAEPETTFGWRCVEHPGPAECAAATTCRMRPIGGDQ</sequence>
<proteinExistence type="predicted"/>
<dbReference type="STRING" id="35752.SAMN05421541_102195"/>
<keyword evidence="2" id="KW-1185">Reference proteome</keyword>
<organism evidence="1 2">
    <name type="scientific">Actinoplanes philippinensis</name>
    <dbReference type="NCBI Taxonomy" id="35752"/>
    <lineage>
        <taxon>Bacteria</taxon>
        <taxon>Bacillati</taxon>
        <taxon>Actinomycetota</taxon>
        <taxon>Actinomycetes</taxon>
        <taxon>Micromonosporales</taxon>
        <taxon>Micromonosporaceae</taxon>
        <taxon>Actinoplanes</taxon>
    </lineage>
</organism>
<dbReference type="Proteomes" id="UP000199645">
    <property type="component" value="Unassembled WGS sequence"/>
</dbReference>
<gene>
    <name evidence="1" type="ORF">SAMN05421541_102195</name>
</gene>
<dbReference type="RefSeq" id="WP_093610300.1">
    <property type="nucleotide sequence ID" value="NZ_BOMT01000016.1"/>
</dbReference>
<protein>
    <submittedName>
        <fullName evidence="1">Uncharacterized protein</fullName>
    </submittedName>
</protein>